<dbReference type="Pfam" id="PF07714">
    <property type="entry name" value="PK_Tyr_Ser-Thr"/>
    <property type="match status" value="1"/>
</dbReference>
<keyword evidence="4" id="KW-0472">Membrane</keyword>
<evidence type="ECO:0000256" key="9">
    <source>
        <dbReference type="SAM" id="MobiDB-lite"/>
    </source>
</evidence>
<dbReference type="EC" id="2.7.11.1" evidence="2"/>
<feature type="region of interest" description="Disordered" evidence="9">
    <location>
        <begin position="17"/>
        <end position="40"/>
    </location>
</feature>
<dbReference type="PROSITE" id="PS00107">
    <property type="entry name" value="PROTEIN_KINASE_ATP"/>
    <property type="match status" value="1"/>
</dbReference>
<dbReference type="AlphaFoldDB" id="A0A7J6X8Y7"/>
<evidence type="ECO:0000313" key="12">
    <source>
        <dbReference type="Proteomes" id="UP000554482"/>
    </source>
</evidence>
<evidence type="ECO:0000256" key="7">
    <source>
        <dbReference type="ARBA" id="ARBA00048679"/>
    </source>
</evidence>
<evidence type="ECO:0000256" key="3">
    <source>
        <dbReference type="ARBA" id="ARBA00022527"/>
    </source>
</evidence>
<evidence type="ECO:0000256" key="6">
    <source>
        <dbReference type="ARBA" id="ARBA00047899"/>
    </source>
</evidence>
<keyword evidence="8" id="KW-0547">Nucleotide-binding</keyword>
<proteinExistence type="predicted"/>
<dbReference type="EMBL" id="JABWDY010004155">
    <property type="protein sequence ID" value="KAF5205368.1"/>
    <property type="molecule type" value="Genomic_DNA"/>
</dbReference>
<dbReference type="InterPro" id="IPR000719">
    <property type="entry name" value="Prot_kinase_dom"/>
</dbReference>
<dbReference type="PROSITE" id="PS50011">
    <property type="entry name" value="PROTEIN_KINASE_DOM"/>
    <property type="match status" value="1"/>
</dbReference>
<dbReference type="GO" id="GO:0005524">
    <property type="term" value="F:ATP binding"/>
    <property type="evidence" value="ECO:0007669"/>
    <property type="project" value="UniProtKB-UniRule"/>
</dbReference>
<gene>
    <name evidence="11" type="ORF">FRX31_005045</name>
</gene>
<comment type="catalytic activity">
    <reaction evidence="7">
        <text>L-seryl-[protein] + ATP = O-phospho-L-seryl-[protein] + ADP + H(+)</text>
        <dbReference type="Rhea" id="RHEA:17989"/>
        <dbReference type="Rhea" id="RHEA-COMP:9863"/>
        <dbReference type="Rhea" id="RHEA-COMP:11604"/>
        <dbReference type="ChEBI" id="CHEBI:15378"/>
        <dbReference type="ChEBI" id="CHEBI:29999"/>
        <dbReference type="ChEBI" id="CHEBI:30616"/>
        <dbReference type="ChEBI" id="CHEBI:83421"/>
        <dbReference type="ChEBI" id="CHEBI:456216"/>
        <dbReference type="EC" id="2.7.11.1"/>
    </reaction>
</comment>
<keyword evidence="11" id="KW-0418">Kinase</keyword>
<dbReference type="GO" id="GO:0005886">
    <property type="term" value="C:plasma membrane"/>
    <property type="evidence" value="ECO:0007669"/>
    <property type="project" value="UniProtKB-SubCell"/>
</dbReference>
<keyword evidence="5" id="KW-0449">Lipoprotein</keyword>
<dbReference type="GO" id="GO:0004674">
    <property type="term" value="F:protein serine/threonine kinase activity"/>
    <property type="evidence" value="ECO:0007669"/>
    <property type="project" value="UniProtKB-KW"/>
</dbReference>
<sequence>MSCFSCLSLHRRRRRKDVSSIEDGSGSRSNPLYSVDSSENGKKKNLAYNRDENNINRKRSARSYAFRELATATHNFKLTNLIGEGGFGRVYKGRLETGQIVAIKQLDQNGLQGNQEFIVEVLMLSLLHHSNLVNLIGYCADGDQRLFDL</sequence>
<evidence type="ECO:0000313" key="11">
    <source>
        <dbReference type="EMBL" id="KAF5205368.1"/>
    </source>
</evidence>
<dbReference type="Proteomes" id="UP000554482">
    <property type="component" value="Unassembled WGS sequence"/>
</dbReference>
<feature type="domain" description="Protein kinase" evidence="10">
    <location>
        <begin position="76"/>
        <end position="149"/>
    </location>
</feature>
<name>A0A7J6X8Y7_THATH</name>
<evidence type="ECO:0000256" key="2">
    <source>
        <dbReference type="ARBA" id="ARBA00012513"/>
    </source>
</evidence>
<dbReference type="InterPro" id="IPR011009">
    <property type="entry name" value="Kinase-like_dom_sf"/>
</dbReference>
<dbReference type="FunFam" id="3.30.200.20:FF:000244">
    <property type="entry name" value="Serine/threonine-protein kinase CDL1-like"/>
    <property type="match status" value="1"/>
</dbReference>
<protein>
    <recommendedName>
        <fullName evidence="2">non-specific serine/threonine protein kinase</fullName>
        <ecNumber evidence="2">2.7.11.1</ecNumber>
    </recommendedName>
</protein>
<dbReference type="OrthoDB" id="4062651at2759"/>
<dbReference type="InterPro" id="IPR017441">
    <property type="entry name" value="Protein_kinase_ATP_BS"/>
</dbReference>
<keyword evidence="3" id="KW-0723">Serine/threonine-protein kinase</keyword>
<evidence type="ECO:0000259" key="10">
    <source>
        <dbReference type="PROSITE" id="PS50011"/>
    </source>
</evidence>
<evidence type="ECO:0000256" key="8">
    <source>
        <dbReference type="PROSITE-ProRule" id="PRU10141"/>
    </source>
</evidence>
<keyword evidence="8" id="KW-0067">ATP-binding</keyword>
<keyword evidence="12" id="KW-1185">Reference proteome</keyword>
<dbReference type="SUPFAM" id="SSF56112">
    <property type="entry name" value="Protein kinase-like (PK-like)"/>
    <property type="match status" value="1"/>
</dbReference>
<keyword evidence="11" id="KW-0808">Transferase</keyword>
<feature type="compositionally biased region" description="Polar residues" evidence="9">
    <location>
        <begin position="26"/>
        <end position="38"/>
    </location>
</feature>
<accession>A0A7J6X8Y7</accession>
<dbReference type="PANTHER" id="PTHR47985">
    <property type="entry name" value="OS07G0668900 PROTEIN"/>
    <property type="match status" value="1"/>
</dbReference>
<comment type="catalytic activity">
    <reaction evidence="6">
        <text>L-threonyl-[protein] + ATP = O-phospho-L-threonyl-[protein] + ADP + H(+)</text>
        <dbReference type="Rhea" id="RHEA:46608"/>
        <dbReference type="Rhea" id="RHEA-COMP:11060"/>
        <dbReference type="Rhea" id="RHEA-COMP:11605"/>
        <dbReference type="ChEBI" id="CHEBI:15378"/>
        <dbReference type="ChEBI" id="CHEBI:30013"/>
        <dbReference type="ChEBI" id="CHEBI:30616"/>
        <dbReference type="ChEBI" id="CHEBI:61977"/>
        <dbReference type="ChEBI" id="CHEBI:456216"/>
        <dbReference type="EC" id="2.7.11.1"/>
    </reaction>
</comment>
<organism evidence="11 12">
    <name type="scientific">Thalictrum thalictroides</name>
    <name type="common">Rue-anemone</name>
    <name type="synonym">Anemone thalictroides</name>
    <dbReference type="NCBI Taxonomy" id="46969"/>
    <lineage>
        <taxon>Eukaryota</taxon>
        <taxon>Viridiplantae</taxon>
        <taxon>Streptophyta</taxon>
        <taxon>Embryophyta</taxon>
        <taxon>Tracheophyta</taxon>
        <taxon>Spermatophyta</taxon>
        <taxon>Magnoliopsida</taxon>
        <taxon>Ranunculales</taxon>
        <taxon>Ranunculaceae</taxon>
        <taxon>Thalictroideae</taxon>
        <taxon>Thalictrum</taxon>
    </lineage>
</organism>
<dbReference type="PANTHER" id="PTHR47985:SF3">
    <property type="entry name" value="SERINE_THREONINE-PROTEIN KINASE PBL21-RELATED"/>
    <property type="match status" value="1"/>
</dbReference>
<dbReference type="InterPro" id="IPR001245">
    <property type="entry name" value="Ser-Thr/Tyr_kinase_cat_dom"/>
</dbReference>
<dbReference type="Gene3D" id="3.30.200.20">
    <property type="entry name" value="Phosphorylase Kinase, domain 1"/>
    <property type="match status" value="1"/>
</dbReference>
<comment type="caution">
    <text evidence="11">The sequence shown here is derived from an EMBL/GenBank/DDBJ whole genome shotgun (WGS) entry which is preliminary data.</text>
</comment>
<comment type="subcellular location">
    <subcellularLocation>
        <location evidence="1">Cell membrane</location>
        <topology evidence="1">Lipid-anchor</topology>
    </subcellularLocation>
</comment>
<reference evidence="11 12" key="1">
    <citation type="submission" date="2020-06" db="EMBL/GenBank/DDBJ databases">
        <title>Transcriptomic and genomic resources for Thalictrum thalictroides and T. hernandezii: Facilitating candidate gene discovery in an emerging model plant lineage.</title>
        <authorList>
            <person name="Arias T."/>
            <person name="Riano-Pachon D.M."/>
            <person name="Di Stilio V.S."/>
        </authorList>
    </citation>
    <scope>NUCLEOTIDE SEQUENCE [LARGE SCALE GENOMIC DNA]</scope>
    <source>
        <strain evidence="12">cv. WT478/WT964</strain>
        <tissue evidence="11">Leaves</tissue>
    </source>
</reference>
<evidence type="ECO:0000256" key="1">
    <source>
        <dbReference type="ARBA" id="ARBA00004193"/>
    </source>
</evidence>
<feature type="binding site" evidence="8">
    <location>
        <position position="104"/>
    </location>
    <ligand>
        <name>ATP</name>
        <dbReference type="ChEBI" id="CHEBI:30616"/>
    </ligand>
</feature>
<evidence type="ECO:0000256" key="4">
    <source>
        <dbReference type="ARBA" id="ARBA00023136"/>
    </source>
</evidence>
<evidence type="ECO:0000256" key="5">
    <source>
        <dbReference type="ARBA" id="ARBA00023288"/>
    </source>
</evidence>